<dbReference type="Proteomes" id="UP000694567">
    <property type="component" value="Unplaced"/>
</dbReference>
<dbReference type="PANTHER" id="PTHR48012">
    <property type="entry name" value="STERILE20-LIKE KINASE, ISOFORM B-RELATED"/>
    <property type="match status" value="1"/>
</dbReference>
<dbReference type="Pfam" id="PF00069">
    <property type="entry name" value="Pkinase"/>
    <property type="match status" value="1"/>
</dbReference>
<dbReference type="InterPro" id="IPR001180">
    <property type="entry name" value="CNH_dom"/>
</dbReference>
<dbReference type="Pfam" id="PF00780">
    <property type="entry name" value="CNH"/>
    <property type="match status" value="1"/>
</dbReference>
<evidence type="ECO:0000256" key="4">
    <source>
        <dbReference type="ARBA" id="ARBA00022553"/>
    </source>
</evidence>
<dbReference type="SMART" id="SM00036">
    <property type="entry name" value="CNH"/>
    <property type="match status" value="1"/>
</dbReference>
<evidence type="ECO:0000256" key="8">
    <source>
        <dbReference type="ARBA" id="ARBA00022840"/>
    </source>
</evidence>
<dbReference type="InterPro" id="IPR011009">
    <property type="entry name" value="Kinase-like_dom_sf"/>
</dbReference>
<dbReference type="InterPro" id="IPR050629">
    <property type="entry name" value="STE20/SPS1-PAK"/>
</dbReference>
<dbReference type="SMART" id="SM00220">
    <property type="entry name" value="S_TKc"/>
    <property type="match status" value="1"/>
</dbReference>
<evidence type="ECO:0000256" key="1">
    <source>
        <dbReference type="ARBA" id="ARBA00001946"/>
    </source>
</evidence>
<dbReference type="Ensembl" id="ENSBOBT00000013572.1">
    <property type="protein sequence ID" value="ENSBOBP00000013259.1"/>
    <property type="gene ID" value="ENSBOBG00000008255.1"/>
</dbReference>
<reference evidence="13" key="1">
    <citation type="submission" date="2025-08" db="UniProtKB">
        <authorList>
            <consortium name="Ensembl"/>
        </authorList>
    </citation>
    <scope>IDENTIFICATION</scope>
</reference>
<organism evidence="13 14">
    <name type="scientific">Bubo bubo</name>
    <name type="common">Eurasian eagle-owl</name>
    <name type="synonym">Strix bubo</name>
    <dbReference type="NCBI Taxonomy" id="30461"/>
    <lineage>
        <taxon>Eukaryota</taxon>
        <taxon>Metazoa</taxon>
        <taxon>Chordata</taxon>
        <taxon>Craniata</taxon>
        <taxon>Vertebrata</taxon>
        <taxon>Euteleostomi</taxon>
        <taxon>Archelosauria</taxon>
        <taxon>Archosauria</taxon>
        <taxon>Dinosauria</taxon>
        <taxon>Saurischia</taxon>
        <taxon>Theropoda</taxon>
        <taxon>Coelurosauria</taxon>
        <taxon>Aves</taxon>
        <taxon>Neognathae</taxon>
        <taxon>Neoaves</taxon>
        <taxon>Telluraves</taxon>
        <taxon>Strigiformes</taxon>
        <taxon>Strigidae</taxon>
        <taxon>Bubo</taxon>
    </lineage>
</organism>
<evidence type="ECO:0000256" key="7">
    <source>
        <dbReference type="ARBA" id="ARBA00022777"/>
    </source>
</evidence>
<dbReference type="AlphaFoldDB" id="A0A8C0FBG0"/>
<dbReference type="PIRSF" id="PIRSF038172">
    <property type="entry name" value="MAPKKKK"/>
    <property type="match status" value="1"/>
</dbReference>
<dbReference type="PROSITE" id="PS50219">
    <property type="entry name" value="CNH"/>
    <property type="match status" value="1"/>
</dbReference>
<proteinExistence type="inferred from homology"/>
<evidence type="ECO:0000256" key="9">
    <source>
        <dbReference type="PIRSR" id="PIRSR038172-1"/>
    </source>
</evidence>
<keyword evidence="7" id="KW-0418">Kinase</keyword>
<name>A0A8C0FBG0_BUBBB</name>
<evidence type="ECO:0000313" key="14">
    <source>
        <dbReference type="Proteomes" id="UP000694567"/>
    </source>
</evidence>
<dbReference type="Gene3D" id="1.10.510.10">
    <property type="entry name" value="Transferase(Phosphotransferase) domain 1"/>
    <property type="match status" value="1"/>
</dbReference>
<feature type="active site" description="Proton acceptor" evidence="9">
    <location>
        <position position="73"/>
    </location>
</feature>
<keyword evidence="4" id="KW-0597">Phosphoprotein</keyword>
<dbReference type="InterPro" id="IPR021160">
    <property type="entry name" value="MAPKKKK"/>
</dbReference>
<evidence type="ECO:0000256" key="6">
    <source>
        <dbReference type="ARBA" id="ARBA00022741"/>
    </source>
</evidence>
<keyword evidence="8" id="KW-0067">ATP-binding</keyword>
<dbReference type="SUPFAM" id="SSF56112">
    <property type="entry name" value="Protein kinase-like (PK-like)"/>
    <property type="match status" value="1"/>
</dbReference>
<dbReference type="PROSITE" id="PS50011">
    <property type="entry name" value="PROTEIN_KINASE_DOM"/>
    <property type="match status" value="1"/>
</dbReference>
<comment type="cofactor">
    <cofactor evidence="1">
        <name>Mg(2+)</name>
        <dbReference type="ChEBI" id="CHEBI:18420"/>
    </cofactor>
</comment>
<keyword evidence="6" id="KW-0547">Nucleotide-binding</keyword>
<feature type="domain" description="CNH" evidence="12">
    <location>
        <begin position="402"/>
        <end position="710"/>
    </location>
</feature>
<accession>A0A8C0FBG0</accession>
<dbReference type="GO" id="GO:0005737">
    <property type="term" value="C:cytoplasm"/>
    <property type="evidence" value="ECO:0007669"/>
    <property type="project" value="TreeGrafter"/>
</dbReference>
<dbReference type="InterPro" id="IPR000719">
    <property type="entry name" value="Prot_kinase_dom"/>
</dbReference>
<feature type="region of interest" description="Disordered" evidence="10">
    <location>
        <begin position="315"/>
        <end position="342"/>
    </location>
</feature>
<reference evidence="13" key="2">
    <citation type="submission" date="2025-09" db="UniProtKB">
        <authorList>
            <consortium name="Ensembl"/>
        </authorList>
    </citation>
    <scope>IDENTIFICATION</scope>
</reference>
<evidence type="ECO:0000259" key="11">
    <source>
        <dbReference type="PROSITE" id="PS50011"/>
    </source>
</evidence>
<dbReference type="PANTHER" id="PTHR48012:SF19">
    <property type="entry name" value="MITOGEN-ACTIVATED PROTEIN KINASE KINASE KINASE KINASE 5"/>
    <property type="match status" value="1"/>
</dbReference>
<dbReference type="CDD" id="cd06613">
    <property type="entry name" value="STKc_MAP4K3_like"/>
    <property type="match status" value="1"/>
</dbReference>
<evidence type="ECO:0000259" key="12">
    <source>
        <dbReference type="PROSITE" id="PS50219"/>
    </source>
</evidence>
<evidence type="ECO:0000256" key="2">
    <source>
        <dbReference type="ARBA" id="ARBA00008874"/>
    </source>
</evidence>
<keyword evidence="3" id="KW-0723">Serine/threonine-protein kinase</keyword>
<evidence type="ECO:0000256" key="3">
    <source>
        <dbReference type="ARBA" id="ARBA00022527"/>
    </source>
</evidence>
<dbReference type="GO" id="GO:0008349">
    <property type="term" value="F:MAP kinase kinase kinase kinase activity"/>
    <property type="evidence" value="ECO:0007669"/>
    <property type="project" value="InterPro"/>
</dbReference>
<sequence length="710" mass="79868">MVKECKHCNIVAYFGSYLSREKLWICMEYCGGGSLQDIYHVTGPLSELQIAYVCRETLQGLAYLHMKGKMHRDIKGANILLTDHGDVKLADFGVAAKITATIAKRKSFIGTPYWMAPEVAAVEKNGGYNQLCDIWAVGITAIELAELQPPMFDLHPMRALFLMSKSNFQPPKLKEKAKWSSTFHNFVKIALTKNPKKRPTADRLLSHSFVGQPGLSRSLAVELLDKVNNPDNHTHYSEVDDDDFEPHSVIRHTIRSTNRNIRAERTASEINFDKLQFEPPLRKETEARDEIPRINSYPEENLPDDEKCQTIKHFPDSQNRAPPAHRRQSIPVCGSQNDSSPVGNGDGMLKLIEENAEGSGQIPQLPRKKEKRDFPKPAINGLPPTPKVLMGACFSKVFDGCPLKINCATSWIHPDTKDQYIIFGTEEGIYTLNLNELHEATMEQLFPRKCTWLYVINNTLMSLSGKTFQLYSHNLIALFEQAKKTGLAAHIQTHRFPDKILPRKFALTTKIPDTKGCHKCCIVRNPYTGHKYLCGALQSGIVLLQWYEPMQKFMLIKHFDFPLPSPLNVFEMLVIPEQEYPMVCVAISKGTEPNQVVQFETINLNSASSWFTEIGAGNQQLDAIHVTQLERDTVLVCLDKFVKIVNLQGKLKSSKKLASELSFDFCIESVVCLQDSVLAFWKHGMQGKSFKSDEVSLSRDLSVGSPGGGT</sequence>
<feature type="region of interest" description="Disordered" evidence="10">
    <location>
        <begin position="358"/>
        <end position="380"/>
    </location>
</feature>
<protein>
    <submittedName>
        <fullName evidence="13">Mitogen-activated protein kinase kinase kinase kinase 5</fullName>
    </submittedName>
</protein>
<keyword evidence="5" id="KW-0808">Transferase</keyword>
<comment type="similarity">
    <text evidence="2">Belongs to the protein kinase superfamily. STE Ser/Thr protein kinase family. STE20 subfamily.</text>
</comment>
<feature type="domain" description="Protein kinase" evidence="11">
    <location>
        <begin position="1"/>
        <end position="210"/>
    </location>
</feature>
<evidence type="ECO:0000256" key="10">
    <source>
        <dbReference type="SAM" id="MobiDB-lite"/>
    </source>
</evidence>
<dbReference type="FunFam" id="1.10.510.10:FF:000031">
    <property type="entry name" value="Mitogen-activated protein kinase kinase kinase kinase"/>
    <property type="match status" value="1"/>
</dbReference>
<evidence type="ECO:0000256" key="5">
    <source>
        <dbReference type="ARBA" id="ARBA00022679"/>
    </source>
</evidence>
<keyword evidence="14" id="KW-1185">Reference proteome</keyword>
<dbReference type="GO" id="GO:0005524">
    <property type="term" value="F:ATP binding"/>
    <property type="evidence" value="ECO:0007669"/>
    <property type="project" value="UniProtKB-KW"/>
</dbReference>
<evidence type="ECO:0000313" key="13">
    <source>
        <dbReference type="Ensembl" id="ENSBOBP00000013259.1"/>
    </source>
</evidence>